<dbReference type="InterPro" id="IPR019797">
    <property type="entry name" value="Glutamate_5-kinase_CS"/>
</dbReference>
<sequence length="60" mass="6234">MAGDKGSTFSVGGMATKICAAKMCEETGTDMVIAMGEDPRLLHNIVDGEDIGTLFVGKGR</sequence>
<reference evidence="1" key="1">
    <citation type="submission" date="2019-08" db="EMBL/GenBank/DDBJ databases">
        <authorList>
            <person name="Kucharzyk K."/>
            <person name="Murdoch R.W."/>
            <person name="Higgins S."/>
            <person name="Loffler F."/>
        </authorList>
    </citation>
    <scope>NUCLEOTIDE SEQUENCE</scope>
</reference>
<dbReference type="InterPro" id="IPR036393">
    <property type="entry name" value="AceGlu_kinase-like_sf"/>
</dbReference>
<dbReference type="GO" id="GO:0004349">
    <property type="term" value="F:glutamate 5-kinase activity"/>
    <property type="evidence" value="ECO:0007669"/>
    <property type="project" value="UniProtKB-EC"/>
</dbReference>
<dbReference type="PROSITE" id="PS00902">
    <property type="entry name" value="GLUTAMATE_5_KINASE"/>
    <property type="match status" value="1"/>
</dbReference>
<evidence type="ECO:0000313" key="1">
    <source>
        <dbReference type="EMBL" id="MPN35230.1"/>
    </source>
</evidence>
<proteinExistence type="predicted"/>
<dbReference type="AlphaFoldDB" id="A0A645H950"/>
<comment type="caution">
    <text evidence="1">The sequence shown here is derived from an EMBL/GenBank/DDBJ whole genome shotgun (WGS) entry which is preliminary data.</text>
</comment>
<keyword evidence="1" id="KW-0418">Kinase</keyword>
<accession>A0A645H950</accession>
<dbReference type="SUPFAM" id="SSF53633">
    <property type="entry name" value="Carbamate kinase-like"/>
    <property type="match status" value="1"/>
</dbReference>
<dbReference type="Gene3D" id="3.40.1160.10">
    <property type="entry name" value="Acetylglutamate kinase-like"/>
    <property type="match status" value="1"/>
</dbReference>
<dbReference type="EMBL" id="VSSQ01088677">
    <property type="protein sequence ID" value="MPN35230.1"/>
    <property type="molecule type" value="Genomic_DNA"/>
</dbReference>
<protein>
    <submittedName>
        <fullName evidence="1">Glutamate 5-kinase</fullName>
        <ecNumber evidence="1">2.7.2.11</ecNumber>
    </submittedName>
</protein>
<gene>
    <name evidence="1" type="primary">proB_37</name>
    <name evidence="1" type="ORF">SDC9_182727</name>
</gene>
<name>A0A645H950_9ZZZZ</name>
<dbReference type="EC" id="2.7.2.11" evidence="1"/>
<organism evidence="1">
    <name type="scientific">bioreactor metagenome</name>
    <dbReference type="NCBI Taxonomy" id="1076179"/>
    <lineage>
        <taxon>unclassified sequences</taxon>
        <taxon>metagenomes</taxon>
        <taxon>ecological metagenomes</taxon>
    </lineage>
</organism>
<keyword evidence="1" id="KW-0808">Transferase</keyword>